<accession>A0AAD5QQ74</accession>
<reference evidence="1" key="1">
    <citation type="submission" date="2021-06" db="EMBL/GenBank/DDBJ databases">
        <title>Parelaphostrongylus tenuis whole genome reference sequence.</title>
        <authorList>
            <person name="Garwood T.J."/>
            <person name="Larsen P.A."/>
            <person name="Fountain-Jones N.M."/>
            <person name="Garbe J.R."/>
            <person name="Macchietto M.G."/>
            <person name="Kania S.A."/>
            <person name="Gerhold R.W."/>
            <person name="Richards J.E."/>
            <person name="Wolf T.M."/>
        </authorList>
    </citation>
    <scope>NUCLEOTIDE SEQUENCE</scope>
    <source>
        <strain evidence="1">MNPRO001-30</strain>
        <tissue evidence="1">Meninges</tissue>
    </source>
</reference>
<dbReference type="Proteomes" id="UP001196413">
    <property type="component" value="Unassembled WGS sequence"/>
</dbReference>
<comment type="caution">
    <text evidence="1">The sequence shown here is derived from an EMBL/GenBank/DDBJ whole genome shotgun (WGS) entry which is preliminary data.</text>
</comment>
<sequence>MLAAALNMFITRAFLYVRGDRTDRNCVFILLKTVSQLIEVCWEHYTLLVLNIIDYEKAFDIVDINTIVSALVNQAVASFNTRKLKDCYRNCSTKYGFSIRPLPYPSKRCSTRRHCISKAVQCCSVVHDTMLSKLKKEEKRLRCA</sequence>
<gene>
    <name evidence="1" type="ORF">KIN20_038417</name>
</gene>
<name>A0AAD5QQ74_PARTN</name>
<keyword evidence="2" id="KW-1185">Reference proteome</keyword>
<proteinExistence type="predicted"/>
<dbReference type="AlphaFoldDB" id="A0AAD5QQ74"/>
<evidence type="ECO:0000313" key="2">
    <source>
        <dbReference type="Proteomes" id="UP001196413"/>
    </source>
</evidence>
<evidence type="ECO:0000313" key="1">
    <source>
        <dbReference type="EMBL" id="KAJ1360403.1"/>
    </source>
</evidence>
<organism evidence="1 2">
    <name type="scientific">Parelaphostrongylus tenuis</name>
    <name type="common">Meningeal worm</name>
    <dbReference type="NCBI Taxonomy" id="148309"/>
    <lineage>
        <taxon>Eukaryota</taxon>
        <taxon>Metazoa</taxon>
        <taxon>Ecdysozoa</taxon>
        <taxon>Nematoda</taxon>
        <taxon>Chromadorea</taxon>
        <taxon>Rhabditida</taxon>
        <taxon>Rhabditina</taxon>
        <taxon>Rhabditomorpha</taxon>
        <taxon>Strongyloidea</taxon>
        <taxon>Metastrongylidae</taxon>
        <taxon>Parelaphostrongylus</taxon>
    </lineage>
</organism>
<dbReference type="EMBL" id="JAHQIW010003859">
    <property type="protein sequence ID" value="KAJ1360403.1"/>
    <property type="molecule type" value="Genomic_DNA"/>
</dbReference>
<protein>
    <recommendedName>
        <fullName evidence="3">Reverse transcriptase domain-containing protein</fullName>
    </recommendedName>
</protein>
<evidence type="ECO:0008006" key="3">
    <source>
        <dbReference type="Google" id="ProtNLM"/>
    </source>
</evidence>